<dbReference type="GeneID" id="70189260"/>
<proteinExistence type="predicted"/>
<keyword evidence="2" id="KW-1185">Reference proteome</keyword>
<dbReference type="Proteomes" id="UP000756346">
    <property type="component" value="Unassembled WGS sequence"/>
</dbReference>
<protein>
    <submittedName>
        <fullName evidence="1">Uncharacterized protein</fullName>
    </submittedName>
</protein>
<name>A0A9P8XUL3_9PEZI</name>
<comment type="caution">
    <text evidence="1">The sequence shown here is derived from an EMBL/GenBank/DDBJ whole genome shotgun (WGS) entry which is preliminary data.</text>
</comment>
<organism evidence="1 2">
    <name type="scientific">Microdochium trichocladiopsis</name>
    <dbReference type="NCBI Taxonomy" id="1682393"/>
    <lineage>
        <taxon>Eukaryota</taxon>
        <taxon>Fungi</taxon>
        <taxon>Dikarya</taxon>
        <taxon>Ascomycota</taxon>
        <taxon>Pezizomycotina</taxon>
        <taxon>Sordariomycetes</taxon>
        <taxon>Xylariomycetidae</taxon>
        <taxon>Xylariales</taxon>
        <taxon>Microdochiaceae</taxon>
        <taxon>Microdochium</taxon>
    </lineage>
</organism>
<reference evidence="1" key="1">
    <citation type="journal article" date="2021" name="Nat. Commun.">
        <title>Genetic determinants of endophytism in the Arabidopsis root mycobiome.</title>
        <authorList>
            <person name="Mesny F."/>
            <person name="Miyauchi S."/>
            <person name="Thiergart T."/>
            <person name="Pickel B."/>
            <person name="Atanasova L."/>
            <person name="Karlsson M."/>
            <person name="Huettel B."/>
            <person name="Barry K.W."/>
            <person name="Haridas S."/>
            <person name="Chen C."/>
            <person name="Bauer D."/>
            <person name="Andreopoulos W."/>
            <person name="Pangilinan J."/>
            <person name="LaButti K."/>
            <person name="Riley R."/>
            <person name="Lipzen A."/>
            <person name="Clum A."/>
            <person name="Drula E."/>
            <person name="Henrissat B."/>
            <person name="Kohler A."/>
            <person name="Grigoriev I.V."/>
            <person name="Martin F.M."/>
            <person name="Hacquard S."/>
        </authorList>
    </citation>
    <scope>NUCLEOTIDE SEQUENCE</scope>
    <source>
        <strain evidence="1">MPI-CAGE-CH-0230</strain>
    </source>
</reference>
<sequence>MSISTQKFTLEILRRLLAQPSTTPNTIHYTLALPNQFTFTNNMVFYKSTVLAFLAATVTAIDIRFYRSDGCGSAYGVCPNSLPNSCCTINSSDGNSAVSFNAIPSSWKITGVGYWQEGCQGDAAWSDNNYGKTDMCFTTARYRAASYYFPGGKRSTQQGPCQTPDLLVYEDGSEVDLSGLTEEQFNEVPPPSNKPINDSLVWTAFTAGGTSEEVQAHITALRL</sequence>
<dbReference type="OrthoDB" id="5383526at2759"/>
<dbReference type="EMBL" id="JAGTJQ010000013">
    <property type="protein sequence ID" value="KAH7014097.1"/>
    <property type="molecule type" value="Genomic_DNA"/>
</dbReference>
<evidence type="ECO:0000313" key="2">
    <source>
        <dbReference type="Proteomes" id="UP000756346"/>
    </source>
</evidence>
<evidence type="ECO:0000313" key="1">
    <source>
        <dbReference type="EMBL" id="KAH7014097.1"/>
    </source>
</evidence>
<dbReference type="AlphaFoldDB" id="A0A9P8XUL3"/>
<accession>A0A9P8XUL3</accession>
<dbReference type="RefSeq" id="XP_046005064.1">
    <property type="nucleotide sequence ID" value="XM_046159714.1"/>
</dbReference>
<gene>
    <name evidence="1" type="ORF">B0I36DRAFT_369094</name>
</gene>